<accession>A0A2P5BI34</accession>
<evidence type="ECO:0000256" key="1">
    <source>
        <dbReference type="SAM" id="MobiDB-lite"/>
    </source>
</evidence>
<proteinExistence type="predicted"/>
<gene>
    <name evidence="2" type="ORF">PanWU01x14_237160</name>
</gene>
<dbReference type="Proteomes" id="UP000237105">
    <property type="component" value="Unassembled WGS sequence"/>
</dbReference>
<keyword evidence="3" id="KW-1185">Reference proteome</keyword>
<sequence length="71" mass="8372">MGIVLREPLHMPTWRFRPRCHWRWLPMAELRRSMGGSRAIVSGRHRLGHNKGVDSKGRRARVRGKENLGRF</sequence>
<feature type="compositionally biased region" description="Basic and acidic residues" evidence="1">
    <location>
        <begin position="51"/>
        <end position="71"/>
    </location>
</feature>
<dbReference type="OrthoDB" id="10340488at2759"/>
<reference evidence="3" key="1">
    <citation type="submission" date="2016-06" db="EMBL/GenBank/DDBJ databases">
        <title>Parallel loss of symbiosis genes in relatives of nitrogen-fixing non-legume Parasponia.</title>
        <authorList>
            <person name="Van Velzen R."/>
            <person name="Holmer R."/>
            <person name="Bu F."/>
            <person name="Rutten L."/>
            <person name="Van Zeijl A."/>
            <person name="Liu W."/>
            <person name="Santuari L."/>
            <person name="Cao Q."/>
            <person name="Sharma T."/>
            <person name="Shen D."/>
            <person name="Roswanjaya Y."/>
            <person name="Wardhani T."/>
            <person name="Kalhor M.S."/>
            <person name="Jansen J."/>
            <person name="Van den Hoogen J."/>
            <person name="Gungor B."/>
            <person name="Hartog M."/>
            <person name="Hontelez J."/>
            <person name="Verver J."/>
            <person name="Yang W.-C."/>
            <person name="Schijlen E."/>
            <person name="Repin R."/>
            <person name="Schilthuizen M."/>
            <person name="Schranz E."/>
            <person name="Heidstra R."/>
            <person name="Miyata K."/>
            <person name="Fedorova E."/>
            <person name="Kohlen W."/>
            <person name="Bisseling T."/>
            <person name="Smit S."/>
            <person name="Geurts R."/>
        </authorList>
    </citation>
    <scope>NUCLEOTIDE SEQUENCE [LARGE SCALE GENOMIC DNA]</scope>
    <source>
        <strain evidence="3">cv. WU1-14</strain>
    </source>
</reference>
<comment type="caution">
    <text evidence="2">The sequence shown here is derived from an EMBL/GenBank/DDBJ whole genome shotgun (WGS) entry which is preliminary data.</text>
</comment>
<name>A0A2P5BI34_PARAD</name>
<organism evidence="2 3">
    <name type="scientific">Parasponia andersonii</name>
    <name type="common">Sponia andersonii</name>
    <dbReference type="NCBI Taxonomy" id="3476"/>
    <lineage>
        <taxon>Eukaryota</taxon>
        <taxon>Viridiplantae</taxon>
        <taxon>Streptophyta</taxon>
        <taxon>Embryophyta</taxon>
        <taxon>Tracheophyta</taxon>
        <taxon>Spermatophyta</taxon>
        <taxon>Magnoliopsida</taxon>
        <taxon>eudicotyledons</taxon>
        <taxon>Gunneridae</taxon>
        <taxon>Pentapetalae</taxon>
        <taxon>rosids</taxon>
        <taxon>fabids</taxon>
        <taxon>Rosales</taxon>
        <taxon>Cannabaceae</taxon>
        <taxon>Parasponia</taxon>
    </lineage>
</organism>
<evidence type="ECO:0000313" key="3">
    <source>
        <dbReference type="Proteomes" id="UP000237105"/>
    </source>
</evidence>
<dbReference type="EMBL" id="JXTB01000277">
    <property type="protein sequence ID" value="PON48427.1"/>
    <property type="molecule type" value="Genomic_DNA"/>
</dbReference>
<dbReference type="AlphaFoldDB" id="A0A2P5BI34"/>
<protein>
    <submittedName>
        <fullName evidence="2">Uncharacterized protein</fullName>
    </submittedName>
</protein>
<feature type="region of interest" description="Disordered" evidence="1">
    <location>
        <begin position="41"/>
        <end position="71"/>
    </location>
</feature>
<evidence type="ECO:0000313" key="2">
    <source>
        <dbReference type="EMBL" id="PON48427.1"/>
    </source>
</evidence>